<reference evidence="3" key="1">
    <citation type="submission" date="2016-04" db="EMBL/GenBank/DDBJ databases">
        <authorList>
            <person name="Evans L.H."/>
            <person name="Alamgir A."/>
            <person name="Owens N."/>
            <person name="Weber N.D."/>
            <person name="Virtaneva K."/>
            <person name="Barbian K."/>
            <person name="Babar A."/>
            <person name="Rosenke K."/>
        </authorList>
    </citation>
    <scope>NUCLEOTIDE SEQUENCE</scope>
    <source>
        <strain evidence="3">86-2</strain>
    </source>
</reference>
<dbReference type="GO" id="GO:0005829">
    <property type="term" value="C:cytosol"/>
    <property type="evidence" value="ECO:0007669"/>
    <property type="project" value="TreeGrafter"/>
</dbReference>
<gene>
    <name evidence="3" type="ORF">KL86DYS2_11182</name>
</gene>
<dbReference type="EMBL" id="FLUL01000001">
    <property type="protein sequence ID" value="SBV96931.1"/>
    <property type="molecule type" value="Genomic_DNA"/>
</dbReference>
<dbReference type="InterPro" id="IPR011008">
    <property type="entry name" value="Dimeric_a/b-barrel"/>
</dbReference>
<dbReference type="PROSITE" id="PS51725">
    <property type="entry name" value="ABM"/>
    <property type="match status" value="1"/>
</dbReference>
<dbReference type="PROSITE" id="PS51257">
    <property type="entry name" value="PROKAR_LIPOPROTEIN"/>
    <property type="match status" value="1"/>
</dbReference>
<keyword evidence="1" id="KW-0732">Signal</keyword>
<dbReference type="AlphaFoldDB" id="A0A212JBX9"/>
<protein>
    <recommendedName>
        <fullName evidence="2">ABM domain-containing protein</fullName>
    </recommendedName>
</protein>
<dbReference type="InterPro" id="IPR050744">
    <property type="entry name" value="AI-2_Isomerase_LsrG"/>
</dbReference>
<dbReference type="InterPro" id="IPR007138">
    <property type="entry name" value="ABM_dom"/>
</dbReference>
<dbReference type="Gene3D" id="3.30.70.100">
    <property type="match status" value="1"/>
</dbReference>
<dbReference type="GO" id="GO:0016491">
    <property type="term" value="F:oxidoreductase activity"/>
    <property type="evidence" value="ECO:0007669"/>
    <property type="project" value="TreeGrafter"/>
</dbReference>
<dbReference type="PANTHER" id="PTHR33336:SF3">
    <property type="entry name" value="ABM DOMAIN-CONTAINING PROTEIN"/>
    <property type="match status" value="1"/>
</dbReference>
<organism evidence="3">
    <name type="scientific">uncultured Dysgonomonas sp</name>
    <dbReference type="NCBI Taxonomy" id="206096"/>
    <lineage>
        <taxon>Bacteria</taxon>
        <taxon>Pseudomonadati</taxon>
        <taxon>Bacteroidota</taxon>
        <taxon>Bacteroidia</taxon>
        <taxon>Bacteroidales</taxon>
        <taxon>Dysgonomonadaceae</taxon>
        <taxon>Dysgonomonas</taxon>
        <taxon>environmental samples</taxon>
    </lineage>
</organism>
<feature type="signal peptide" evidence="1">
    <location>
        <begin position="1"/>
        <end position="21"/>
    </location>
</feature>
<feature type="domain" description="ABM" evidence="2">
    <location>
        <begin position="45"/>
        <end position="133"/>
    </location>
</feature>
<proteinExistence type="predicted"/>
<name>A0A212JBX9_9BACT</name>
<accession>A0A212JBX9</accession>
<evidence type="ECO:0000256" key="1">
    <source>
        <dbReference type="SAM" id="SignalP"/>
    </source>
</evidence>
<dbReference type="PANTHER" id="PTHR33336">
    <property type="entry name" value="QUINOL MONOOXYGENASE YGIN-RELATED"/>
    <property type="match status" value="1"/>
</dbReference>
<sequence>MKKIVFPLLLGLILMAGCTHKTQTGQDDTIIIKSDMEEERTGDELKIVAIMTVKPEAIKEILPIFQTLVQGSQEEDGCISYNLHQDISDSTKFVMLEEWKSQAAIDYHNNTDHFKTFKEASKGMIEKSEVSILKLVY</sequence>
<dbReference type="RefSeq" id="WP_296948164.1">
    <property type="nucleotide sequence ID" value="NZ_LT599021.1"/>
</dbReference>
<dbReference type="Pfam" id="PF03992">
    <property type="entry name" value="ABM"/>
    <property type="match status" value="1"/>
</dbReference>
<evidence type="ECO:0000313" key="3">
    <source>
        <dbReference type="EMBL" id="SBV96931.1"/>
    </source>
</evidence>
<dbReference type="SUPFAM" id="SSF54909">
    <property type="entry name" value="Dimeric alpha+beta barrel"/>
    <property type="match status" value="1"/>
</dbReference>
<evidence type="ECO:0000259" key="2">
    <source>
        <dbReference type="PROSITE" id="PS51725"/>
    </source>
</evidence>
<feature type="chain" id="PRO_5012487973" description="ABM domain-containing protein" evidence="1">
    <location>
        <begin position="22"/>
        <end position="137"/>
    </location>
</feature>